<evidence type="ECO:0000256" key="4">
    <source>
        <dbReference type="ARBA" id="ARBA00023125"/>
    </source>
</evidence>
<keyword evidence="4" id="KW-0238">DNA-binding</keyword>
<evidence type="ECO:0000313" key="10">
    <source>
        <dbReference type="EMBL" id="EFK96843.1"/>
    </source>
</evidence>
<dbReference type="InterPro" id="IPR023459">
    <property type="entry name" value="Tscrpt_elong_fac_GreA/B_fam"/>
</dbReference>
<dbReference type="GO" id="GO:0070063">
    <property type="term" value="F:RNA polymerase binding"/>
    <property type="evidence" value="ECO:0007669"/>
    <property type="project" value="InterPro"/>
</dbReference>
<evidence type="ECO:0000259" key="9">
    <source>
        <dbReference type="Pfam" id="PF03449"/>
    </source>
</evidence>
<reference evidence="10" key="1">
    <citation type="submission" date="2010-07" db="EMBL/GenBank/DDBJ databases">
        <authorList>
            <consortium name="CONSOLIDER consortium CSD2007-00005"/>
            <person name="Guazzaroni M.-E."/>
            <person name="Richter M."/>
            <person name="Garcia-Salamanca A."/>
            <person name="Yarza P."/>
            <person name="Ferrer M."/>
        </authorList>
    </citation>
    <scope>NUCLEOTIDE SEQUENCE</scope>
</reference>
<dbReference type="FunFam" id="1.10.287.180:FF:000001">
    <property type="entry name" value="Transcription elongation factor GreA"/>
    <property type="match status" value="1"/>
</dbReference>
<sequence length="201" mass="21909">MNTPVTDQTVRDQVELTEAGVQDLQNELTELEEIKLPEAVTRVSVARDHGDLSENAEYHSARVDKELIETRISQINDILSKAVVVKSTKSHIAVGMGSVVTIQKKGAKKPQIITMVGEFEADPVEGKISSASPLGKALLKKKVGDEVTFSAPPASSTTPFWILSNFPIVFFPSSSTLLSSFRIQSGISKFSLTKKYFLTLS</sequence>
<dbReference type="EMBL" id="ADZX01000396">
    <property type="protein sequence ID" value="EFK96843.1"/>
    <property type="molecule type" value="Genomic_DNA"/>
</dbReference>
<keyword evidence="10" id="KW-0251">Elongation factor</keyword>
<dbReference type="Pfam" id="PF01272">
    <property type="entry name" value="GreA_GreB"/>
    <property type="match status" value="1"/>
</dbReference>
<evidence type="ECO:0000256" key="7">
    <source>
        <dbReference type="ARBA" id="ARBA00030776"/>
    </source>
</evidence>
<name>D9PHX0_9ZZZZ</name>
<dbReference type="InterPro" id="IPR022691">
    <property type="entry name" value="Tscrpt_elong_fac_GreA/B_N"/>
</dbReference>
<dbReference type="GO" id="GO:0032784">
    <property type="term" value="P:regulation of DNA-templated transcription elongation"/>
    <property type="evidence" value="ECO:0007669"/>
    <property type="project" value="InterPro"/>
</dbReference>
<dbReference type="InterPro" id="IPR018151">
    <property type="entry name" value="TF_GreA/GreB_CS"/>
</dbReference>
<comment type="similarity">
    <text evidence="1">Belongs to the GreA/GreB family.</text>
</comment>
<evidence type="ECO:0000256" key="1">
    <source>
        <dbReference type="ARBA" id="ARBA00008213"/>
    </source>
</evidence>
<dbReference type="InterPro" id="IPR036805">
    <property type="entry name" value="Tscrpt_elong_fac_GreA/B_N_sf"/>
</dbReference>
<dbReference type="AlphaFoldDB" id="D9PHX0"/>
<evidence type="ECO:0000256" key="2">
    <source>
        <dbReference type="ARBA" id="ARBA00013729"/>
    </source>
</evidence>
<dbReference type="GO" id="GO:0003746">
    <property type="term" value="F:translation elongation factor activity"/>
    <property type="evidence" value="ECO:0007669"/>
    <property type="project" value="UniProtKB-KW"/>
</dbReference>
<feature type="domain" description="Transcription elongation factor GreA/GreB N-terminal" evidence="9">
    <location>
        <begin position="16"/>
        <end position="84"/>
    </location>
</feature>
<proteinExistence type="inferred from homology"/>
<dbReference type="InterPro" id="IPR006359">
    <property type="entry name" value="Tscrpt_elong_fac_GreA"/>
</dbReference>
<protein>
    <recommendedName>
        <fullName evidence="2">Transcription elongation factor GreA</fullName>
    </recommendedName>
    <alternativeName>
        <fullName evidence="7">Transcript cleavage factor GreA</fullName>
    </alternativeName>
</protein>
<organism evidence="10">
    <name type="scientific">sediment metagenome</name>
    <dbReference type="NCBI Taxonomy" id="749907"/>
    <lineage>
        <taxon>unclassified sequences</taxon>
        <taxon>metagenomes</taxon>
        <taxon>ecological metagenomes</taxon>
    </lineage>
</organism>
<dbReference type="Gene3D" id="3.10.50.30">
    <property type="entry name" value="Transcription elongation factor, GreA/GreB, C-terminal domain"/>
    <property type="match status" value="1"/>
</dbReference>
<dbReference type="SUPFAM" id="SSF54534">
    <property type="entry name" value="FKBP-like"/>
    <property type="match status" value="1"/>
</dbReference>
<dbReference type="Gene3D" id="1.10.287.180">
    <property type="entry name" value="Transcription elongation factor, GreA/GreB, N-terminal domain"/>
    <property type="match status" value="1"/>
</dbReference>
<accession>D9PHX0</accession>
<dbReference type="InterPro" id="IPR001437">
    <property type="entry name" value="Tscrpt_elong_fac_GreA/B_C"/>
</dbReference>
<dbReference type="PANTHER" id="PTHR30437:SF4">
    <property type="entry name" value="TRANSCRIPTION ELONGATION FACTOR GREA"/>
    <property type="match status" value="1"/>
</dbReference>
<keyword evidence="10" id="KW-0648">Protein biosynthesis</keyword>
<gene>
    <name evidence="10" type="primary">greA</name>
    <name evidence="10" type="ORF">LDC_1124</name>
</gene>
<comment type="function">
    <text evidence="6">Necessary for efficient RNA polymerase transcription elongation past template-encoded arresting sites. The arresting sites in DNA have the property of trapping a certain fraction of elongating RNA polymerases that pass through, resulting in locked ternary complexes. Cleavage of the nascent transcript by cleavage factors such as GreA or GreB allows the resumption of elongation from the new 3'terminus. GreA releases sequences of 2 to 3 nucleotides.</text>
</comment>
<dbReference type="HAMAP" id="MF_00105">
    <property type="entry name" value="GreA_GreB"/>
    <property type="match status" value="1"/>
</dbReference>
<feature type="domain" description="Transcription elongation factor GreA/GreB C-terminal" evidence="8">
    <location>
        <begin position="93"/>
        <end position="153"/>
    </location>
</feature>
<evidence type="ECO:0000259" key="8">
    <source>
        <dbReference type="Pfam" id="PF01272"/>
    </source>
</evidence>
<dbReference type="GO" id="GO:0006354">
    <property type="term" value="P:DNA-templated transcription elongation"/>
    <property type="evidence" value="ECO:0007669"/>
    <property type="project" value="TreeGrafter"/>
</dbReference>
<keyword evidence="5" id="KW-0804">Transcription</keyword>
<comment type="caution">
    <text evidence="10">The sequence shown here is derived from an EMBL/GenBank/DDBJ whole genome shotgun (WGS) entry which is preliminary data.</text>
</comment>
<dbReference type="Pfam" id="PF03449">
    <property type="entry name" value="GreA_GreB_N"/>
    <property type="match status" value="1"/>
</dbReference>
<reference evidence="10" key="2">
    <citation type="journal article" date="2011" name="Microb. Ecol.">
        <title>Taxonomic and Functional Metagenomic Profiling of the Microbial Community in the Anoxic Sediment of a Sub-saline Shallow Lake (Laguna de Carrizo, Central Spain).</title>
        <authorList>
            <person name="Ferrer M."/>
            <person name="Guazzaroni M.E."/>
            <person name="Richter M."/>
            <person name="Garcia-Salamanca A."/>
            <person name="Yarza P."/>
            <person name="Suarez-Suarez A."/>
            <person name="Solano J."/>
            <person name="Alcaide M."/>
            <person name="van Dillewijn P."/>
            <person name="Molina-Henares M.A."/>
            <person name="Lopez-Cortes N."/>
            <person name="Al-Ramahi Y."/>
            <person name="Guerrero C."/>
            <person name="Acosta A."/>
            <person name="de Eugenio L.I."/>
            <person name="Martinez V."/>
            <person name="Marques S."/>
            <person name="Rojo F."/>
            <person name="Santero E."/>
            <person name="Genilloud O."/>
            <person name="Perez-Perez J."/>
            <person name="Rossello-Mora R."/>
            <person name="Ramos J.L."/>
        </authorList>
    </citation>
    <scope>NUCLEOTIDE SEQUENCE</scope>
</reference>
<dbReference type="InterPro" id="IPR036953">
    <property type="entry name" value="GreA/GreB_C_sf"/>
</dbReference>
<dbReference type="GO" id="GO:0003677">
    <property type="term" value="F:DNA binding"/>
    <property type="evidence" value="ECO:0007669"/>
    <property type="project" value="UniProtKB-KW"/>
</dbReference>
<evidence type="ECO:0000256" key="5">
    <source>
        <dbReference type="ARBA" id="ARBA00023163"/>
    </source>
</evidence>
<dbReference type="NCBIfam" id="TIGR01462">
    <property type="entry name" value="greA"/>
    <property type="match status" value="1"/>
</dbReference>
<keyword evidence="3" id="KW-0805">Transcription regulation</keyword>
<dbReference type="NCBIfam" id="NF001263">
    <property type="entry name" value="PRK00226.1-4"/>
    <property type="match status" value="1"/>
</dbReference>
<evidence type="ECO:0000256" key="3">
    <source>
        <dbReference type="ARBA" id="ARBA00023015"/>
    </source>
</evidence>
<dbReference type="InterPro" id="IPR028624">
    <property type="entry name" value="Tscrpt_elong_fac_GreA/B"/>
</dbReference>
<dbReference type="PROSITE" id="PS00830">
    <property type="entry name" value="GREAB_2"/>
    <property type="match status" value="1"/>
</dbReference>
<evidence type="ECO:0000256" key="6">
    <source>
        <dbReference type="ARBA" id="ARBA00024916"/>
    </source>
</evidence>
<dbReference type="PANTHER" id="PTHR30437">
    <property type="entry name" value="TRANSCRIPTION ELONGATION FACTOR GREA"/>
    <property type="match status" value="1"/>
</dbReference>
<dbReference type="SUPFAM" id="SSF46557">
    <property type="entry name" value="GreA transcript cleavage protein, N-terminal domain"/>
    <property type="match status" value="1"/>
</dbReference>